<dbReference type="Proteomes" id="UP000199060">
    <property type="component" value="Unassembled WGS sequence"/>
</dbReference>
<proteinExistence type="predicted"/>
<feature type="compositionally biased region" description="Basic and acidic residues" evidence="1">
    <location>
        <begin position="1"/>
        <end position="11"/>
    </location>
</feature>
<keyword evidence="3" id="KW-1185">Reference proteome</keyword>
<feature type="region of interest" description="Disordered" evidence="1">
    <location>
        <begin position="1"/>
        <end position="29"/>
    </location>
</feature>
<name>A0A1G6PVR2_9BACT</name>
<sequence length="29" mass="3184">MEEKQDGDVDSFRSPVQTVSETLTGAEID</sequence>
<gene>
    <name evidence="2" type="ORF">SAMN04488104_100744</name>
</gene>
<protein>
    <submittedName>
        <fullName evidence="2">Uncharacterized protein</fullName>
    </submittedName>
</protein>
<evidence type="ECO:0000256" key="1">
    <source>
        <dbReference type="SAM" id="MobiDB-lite"/>
    </source>
</evidence>
<evidence type="ECO:0000313" key="2">
    <source>
        <dbReference type="EMBL" id="SDC83455.1"/>
    </source>
</evidence>
<dbReference type="EMBL" id="FNAC01000007">
    <property type="protein sequence ID" value="SDC83455.1"/>
    <property type="molecule type" value="Genomic_DNA"/>
</dbReference>
<feature type="compositionally biased region" description="Polar residues" evidence="1">
    <location>
        <begin position="14"/>
        <end position="23"/>
    </location>
</feature>
<accession>A0A1G6PVR2</accession>
<organism evidence="2 3">
    <name type="scientific">Algoriphagus faecimaris</name>
    <dbReference type="NCBI Taxonomy" id="686796"/>
    <lineage>
        <taxon>Bacteria</taxon>
        <taxon>Pseudomonadati</taxon>
        <taxon>Bacteroidota</taxon>
        <taxon>Cytophagia</taxon>
        <taxon>Cytophagales</taxon>
        <taxon>Cyclobacteriaceae</taxon>
        <taxon>Algoriphagus</taxon>
    </lineage>
</organism>
<evidence type="ECO:0000313" key="3">
    <source>
        <dbReference type="Proteomes" id="UP000199060"/>
    </source>
</evidence>
<dbReference type="STRING" id="686796.SAMN04488104_100744"/>
<reference evidence="3" key="1">
    <citation type="submission" date="2016-10" db="EMBL/GenBank/DDBJ databases">
        <authorList>
            <person name="Varghese N."/>
            <person name="Submissions S."/>
        </authorList>
    </citation>
    <scope>NUCLEOTIDE SEQUENCE [LARGE SCALE GENOMIC DNA]</scope>
    <source>
        <strain evidence="3">DSM 23095</strain>
    </source>
</reference>
<dbReference type="AlphaFoldDB" id="A0A1G6PVR2"/>